<comment type="caution">
    <text evidence="2">The sequence shown here is derived from an EMBL/GenBank/DDBJ whole genome shotgun (WGS) entry which is preliminary data.</text>
</comment>
<feature type="transmembrane region" description="Helical" evidence="1">
    <location>
        <begin position="138"/>
        <end position="159"/>
    </location>
</feature>
<accession>A0A4R3HX61</accession>
<evidence type="ECO:0000256" key="1">
    <source>
        <dbReference type="SAM" id="Phobius"/>
    </source>
</evidence>
<protein>
    <submittedName>
        <fullName evidence="2">Uncharacterized protein</fullName>
    </submittedName>
</protein>
<dbReference type="RefSeq" id="WP_132257831.1">
    <property type="nucleotide sequence ID" value="NZ_SLZQ01000003.1"/>
</dbReference>
<keyword evidence="1" id="KW-0812">Transmembrane</keyword>
<organism evidence="2 3">
    <name type="scientific">Paucimonas lemoignei</name>
    <name type="common">Pseudomonas lemoignei</name>
    <dbReference type="NCBI Taxonomy" id="29443"/>
    <lineage>
        <taxon>Bacteria</taxon>
        <taxon>Pseudomonadati</taxon>
        <taxon>Pseudomonadota</taxon>
        <taxon>Betaproteobacteria</taxon>
        <taxon>Burkholderiales</taxon>
        <taxon>Burkholderiaceae</taxon>
        <taxon>Paucimonas</taxon>
    </lineage>
</organism>
<reference evidence="2 3" key="1">
    <citation type="submission" date="2019-03" db="EMBL/GenBank/DDBJ databases">
        <title>Genomic Encyclopedia of Type Strains, Phase IV (KMG-IV): sequencing the most valuable type-strain genomes for metagenomic binning, comparative biology and taxonomic classification.</title>
        <authorList>
            <person name="Goeker M."/>
        </authorList>
    </citation>
    <scope>NUCLEOTIDE SEQUENCE [LARGE SCALE GENOMIC DNA]</scope>
    <source>
        <strain evidence="2 3">DSM 7445</strain>
    </source>
</reference>
<keyword evidence="1" id="KW-0472">Membrane</keyword>
<evidence type="ECO:0000313" key="2">
    <source>
        <dbReference type="EMBL" id="TCS37748.1"/>
    </source>
</evidence>
<name>A0A4R3HX61_PAULE</name>
<feature type="transmembrane region" description="Helical" evidence="1">
    <location>
        <begin position="99"/>
        <end position="118"/>
    </location>
</feature>
<sequence>MPIDASVFKRSLLSGTVSGIATTLAAALAGKKEAGSYTGPINATSHILWGDQAGRRDGASLKFTGTGFLLNHAASIMWATVYEKWVDPTVKRWLARRPALVPFAPAISAAAVSAGAYVTDYYLVPKRFTPGYEKRLSGRSMAMIFGALAVGLAASTLLMERMEK</sequence>
<keyword evidence="1" id="KW-1133">Transmembrane helix</keyword>
<evidence type="ECO:0000313" key="3">
    <source>
        <dbReference type="Proteomes" id="UP000295382"/>
    </source>
</evidence>
<gene>
    <name evidence="2" type="ORF">EDC30_10340</name>
</gene>
<keyword evidence="3" id="KW-1185">Reference proteome</keyword>
<proteinExistence type="predicted"/>
<dbReference type="Proteomes" id="UP000295382">
    <property type="component" value="Unassembled WGS sequence"/>
</dbReference>
<dbReference type="EMBL" id="SLZQ01000003">
    <property type="protein sequence ID" value="TCS37748.1"/>
    <property type="molecule type" value="Genomic_DNA"/>
</dbReference>
<dbReference type="AlphaFoldDB" id="A0A4R3HX61"/>
<dbReference type="OrthoDB" id="288267at2"/>